<name>A0ACC1NGJ9_9PEZI</name>
<protein>
    <submittedName>
        <fullName evidence="1">Uncharacterized protein</fullName>
    </submittedName>
</protein>
<dbReference type="Proteomes" id="UP001143856">
    <property type="component" value="Unassembled WGS sequence"/>
</dbReference>
<evidence type="ECO:0000313" key="1">
    <source>
        <dbReference type="EMBL" id="KAJ2978017.1"/>
    </source>
</evidence>
<reference evidence="1" key="1">
    <citation type="submission" date="2022-10" db="EMBL/GenBank/DDBJ databases">
        <title>Genome Sequence of Xylaria curta.</title>
        <authorList>
            <person name="Buettner E."/>
        </authorList>
    </citation>
    <scope>NUCLEOTIDE SEQUENCE</scope>
    <source>
        <strain evidence="1">Babe10</strain>
    </source>
</reference>
<organism evidence="1 2">
    <name type="scientific">Xylaria curta</name>
    <dbReference type="NCBI Taxonomy" id="42375"/>
    <lineage>
        <taxon>Eukaryota</taxon>
        <taxon>Fungi</taxon>
        <taxon>Dikarya</taxon>
        <taxon>Ascomycota</taxon>
        <taxon>Pezizomycotina</taxon>
        <taxon>Sordariomycetes</taxon>
        <taxon>Xylariomycetidae</taxon>
        <taxon>Xylariales</taxon>
        <taxon>Xylariaceae</taxon>
        <taxon>Xylaria</taxon>
    </lineage>
</organism>
<evidence type="ECO:0000313" key="2">
    <source>
        <dbReference type="Proteomes" id="UP001143856"/>
    </source>
</evidence>
<proteinExistence type="predicted"/>
<gene>
    <name evidence="1" type="ORF">NUW58_g7629</name>
</gene>
<keyword evidence="2" id="KW-1185">Reference proteome</keyword>
<comment type="caution">
    <text evidence="1">The sequence shown here is derived from an EMBL/GenBank/DDBJ whole genome shotgun (WGS) entry which is preliminary data.</text>
</comment>
<sequence>MSPQKIIIDTDPGIDDVLAILLAFSSLPEELEVLLISVTYGNIDLQNCLRNVISLFYYVEKEIAWRESIGRNPGFETLRNSKPVVAVGTEHPLTDNMMMADFYGKLACGMNLTKSSPWFQTDEMDLHPRLTPAETWQRVFEVAQKSSAPEQGLIAEEMNKTTSLFIRSETPAHLEILKLLRDNEPNSITIVAIGPMTNLALAAAEDPETFLKVKEIVVMGGNIDQAGKVGYQPPSHLKQVPNIEEPPFRLIKQAPSPIRDSLNIRNQTAPIADFNTYADTVAAARVYALTSPKPHATMPPTTPSPLNQKEGVSPAPLLPSYPESLSKQLNVTLFPLDITEKHMLTRGELEASLKPQQAAKSPLAEWVLAFMSSSFEKVKSLNPEISGDALSLQLHDPMTIWYCMDNENPNWNIVEGEDLRVETTGQWTKGMLVTGQRNRKQKQDDDASEAPGNTDGWLTSGAGNRLNRCVGSPGQDIFGQLLLKRVFGS</sequence>
<dbReference type="EMBL" id="JAPDGR010002037">
    <property type="protein sequence ID" value="KAJ2978017.1"/>
    <property type="molecule type" value="Genomic_DNA"/>
</dbReference>
<accession>A0ACC1NGJ9</accession>